<dbReference type="CDD" id="cd21631">
    <property type="entry name" value="RHH_CopG_NikR-like"/>
    <property type="match status" value="1"/>
</dbReference>
<dbReference type="Proteomes" id="UP000198122">
    <property type="component" value="Unassembled WGS sequence"/>
</dbReference>
<keyword evidence="3" id="KW-1185">Reference proteome</keyword>
<dbReference type="GO" id="GO:0006355">
    <property type="term" value="P:regulation of DNA-templated transcription"/>
    <property type="evidence" value="ECO:0007669"/>
    <property type="project" value="InterPro"/>
</dbReference>
<dbReference type="AlphaFoldDB" id="A0A212U7N3"/>
<name>A0A212U7N3_9MICO</name>
<reference evidence="2 3" key="1">
    <citation type="submission" date="2017-06" db="EMBL/GenBank/DDBJ databases">
        <authorList>
            <person name="Kim H.J."/>
            <person name="Triplett B.A."/>
        </authorList>
    </citation>
    <scope>NUCLEOTIDE SEQUENCE [LARGE SCALE GENOMIC DNA]</scope>
    <source>
        <strain evidence="2 3">DSM 22179</strain>
    </source>
</reference>
<dbReference type="InterPro" id="IPR002145">
    <property type="entry name" value="CopG"/>
</dbReference>
<dbReference type="InterPro" id="IPR010985">
    <property type="entry name" value="Ribbon_hlx_hlx"/>
</dbReference>
<organism evidence="2 3">
    <name type="scientific">Kytococcus aerolatus</name>
    <dbReference type="NCBI Taxonomy" id="592308"/>
    <lineage>
        <taxon>Bacteria</taxon>
        <taxon>Bacillati</taxon>
        <taxon>Actinomycetota</taxon>
        <taxon>Actinomycetes</taxon>
        <taxon>Micrococcales</taxon>
        <taxon>Kytococcaceae</taxon>
        <taxon>Kytococcus</taxon>
    </lineage>
</organism>
<accession>A0A212U7N3</accession>
<dbReference type="EMBL" id="FYEZ01000004">
    <property type="protein sequence ID" value="SNC74272.1"/>
    <property type="molecule type" value="Genomic_DNA"/>
</dbReference>
<sequence>MTLRTDAELDAALTELAEAEGRSRQEVVRLAILDRAARHRSGNQVAESVERLRSEWREVLDRLGSV</sequence>
<proteinExistence type="predicted"/>
<feature type="domain" description="Ribbon-helix-helix protein CopG" evidence="1">
    <location>
        <begin position="3"/>
        <end position="38"/>
    </location>
</feature>
<evidence type="ECO:0000259" key="1">
    <source>
        <dbReference type="Pfam" id="PF01402"/>
    </source>
</evidence>
<dbReference type="Pfam" id="PF01402">
    <property type="entry name" value="RHH_1"/>
    <property type="match status" value="1"/>
</dbReference>
<gene>
    <name evidence="2" type="ORF">SAMN05445756_2190</name>
</gene>
<dbReference type="SUPFAM" id="SSF47598">
    <property type="entry name" value="Ribbon-helix-helix"/>
    <property type="match status" value="1"/>
</dbReference>
<evidence type="ECO:0000313" key="2">
    <source>
        <dbReference type="EMBL" id="SNC74272.1"/>
    </source>
</evidence>
<protein>
    <submittedName>
        <fullName evidence="2">Ribbon-helix-helix protein, copG family</fullName>
    </submittedName>
</protein>
<evidence type="ECO:0000313" key="3">
    <source>
        <dbReference type="Proteomes" id="UP000198122"/>
    </source>
</evidence>